<dbReference type="AlphaFoldDB" id="A0AAD0ZIP2"/>
<dbReference type="PROSITE" id="PS51186">
    <property type="entry name" value="GNAT"/>
    <property type="match status" value="1"/>
</dbReference>
<dbReference type="GO" id="GO:0016747">
    <property type="term" value="F:acyltransferase activity, transferring groups other than amino-acyl groups"/>
    <property type="evidence" value="ECO:0007669"/>
    <property type="project" value="InterPro"/>
</dbReference>
<name>A0AAD0ZIP2_9PSED</name>
<evidence type="ECO:0000313" key="3">
    <source>
        <dbReference type="Proteomes" id="UP000280455"/>
    </source>
</evidence>
<dbReference type="InterPro" id="IPR000182">
    <property type="entry name" value="GNAT_dom"/>
</dbReference>
<feature type="domain" description="N-acetyltransferase" evidence="1">
    <location>
        <begin position="4"/>
        <end position="164"/>
    </location>
</feature>
<reference evidence="2 3" key="1">
    <citation type="submission" date="2018-03" db="EMBL/GenBank/DDBJ databases">
        <title>Diversity of phytobeneficial traits revealed by whole-genome analysis of worldwide-isolated phenazine-producing Pseudomonas spp.</title>
        <authorList>
            <person name="Biessy A."/>
            <person name="Novinscak A."/>
            <person name="Blom J."/>
            <person name="Leger G."/>
            <person name="Thomashow L.S."/>
            <person name="Cazorla F.M."/>
            <person name="Josic D."/>
            <person name="Filion M."/>
        </authorList>
    </citation>
    <scope>NUCLEOTIDE SEQUENCE [LARGE SCALE GENOMIC DNA]</scope>
    <source>
        <strain evidence="2 3">ChPhzS24</strain>
    </source>
</reference>
<dbReference type="Proteomes" id="UP000280455">
    <property type="component" value="Chromosome"/>
</dbReference>
<sequence length="168" mass="19617">MSQIELHPAQRDELECIENLMQFYLYELSEWLPLKLGRHGLFEIRPLLEYWREAATRPYLIRVDGELAGFATVDDKVKLAEVQYNLAYFFVARRFRGRGIGRQVVRQLLEQLPGHWQIVHIDDNRPARDFWARVIPALTGDAYSCHPITADGYPCTLYKFHTPTSPGR</sequence>
<proteinExistence type="predicted"/>
<dbReference type="Pfam" id="PF00583">
    <property type="entry name" value="Acetyltransf_1"/>
    <property type="match status" value="1"/>
</dbReference>
<evidence type="ECO:0000313" key="2">
    <source>
        <dbReference type="EMBL" id="AZE29500.1"/>
    </source>
</evidence>
<organism evidence="2 3">
    <name type="scientific">Pseudomonas chlororaphis subsp. aureofaciens</name>
    <dbReference type="NCBI Taxonomy" id="587851"/>
    <lineage>
        <taxon>Bacteria</taxon>
        <taxon>Pseudomonadati</taxon>
        <taxon>Pseudomonadota</taxon>
        <taxon>Gammaproteobacteria</taxon>
        <taxon>Pseudomonadales</taxon>
        <taxon>Pseudomonadaceae</taxon>
        <taxon>Pseudomonas</taxon>
    </lineage>
</organism>
<evidence type="ECO:0000259" key="1">
    <source>
        <dbReference type="PROSITE" id="PS51186"/>
    </source>
</evidence>
<dbReference type="InterPro" id="IPR016181">
    <property type="entry name" value="Acyl_CoA_acyltransferase"/>
</dbReference>
<dbReference type="EMBL" id="CP027750">
    <property type="protein sequence ID" value="AZE29500.1"/>
    <property type="molecule type" value="Genomic_DNA"/>
</dbReference>
<dbReference type="SUPFAM" id="SSF55729">
    <property type="entry name" value="Acyl-CoA N-acyltransferases (Nat)"/>
    <property type="match status" value="1"/>
</dbReference>
<protein>
    <recommendedName>
        <fullName evidence="1">N-acetyltransferase domain-containing protein</fullName>
    </recommendedName>
</protein>
<accession>A0AAD0ZIP2</accession>
<gene>
    <name evidence="2" type="ORF">C4K07_2715</name>
</gene>
<dbReference type="RefSeq" id="WP_124301480.1">
    <property type="nucleotide sequence ID" value="NZ_CP027749.1"/>
</dbReference>
<dbReference type="Gene3D" id="3.40.630.30">
    <property type="match status" value="1"/>
</dbReference>